<gene>
    <name evidence="4" type="ORF">DFA_03498</name>
</gene>
<proteinExistence type="predicted"/>
<feature type="domain" description="ComC supersandwich" evidence="3">
    <location>
        <begin position="729"/>
        <end position="935"/>
    </location>
</feature>
<dbReference type="RefSeq" id="XP_004363101.1">
    <property type="nucleotide sequence ID" value="XM_004363044.1"/>
</dbReference>
<keyword evidence="5" id="KW-1185">Reference proteome</keyword>
<dbReference type="SUPFAM" id="SSF52058">
    <property type="entry name" value="L domain-like"/>
    <property type="match status" value="1"/>
</dbReference>
<evidence type="ECO:0000313" key="4">
    <source>
        <dbReference type="EMBL" id="EGG25250.1"/>
    </source>
</evidence>
<organism evidence="4 5">
    <name type="scientific">Cavenderia fasciculata</name>
    <name type="common">Slime mold</name>
    <name type="synonym">Dictyostelium fasciculatum</name>
    <dbReference type="NCBI Taxonomy" id="261658"/>
    <lineage>
        <taxon>Eukaryota</taxon>
        <taxon>Amoebozoa</taxon>
        <taxon>Evosea</taxon>
        <taxon>Eumycetozoa</taxon>
        <taxon>Dictyostelia</taxon>
        <taxon>Acytosteliales</taxon>
        <taxon>Cavenderiaceae</taxon>
        <taxon>Cavenderia</taxon>
    </lineage>
</organism>
<dbReference type="GeneID" id="14876795"/>
<keyword evidence="1" id="KW-0472">Membrane</keyword>
<feature type="transmembrane region" description="Helical" evidence="1">
    <location>
        <begin position="955"/>
        <end position="977"/>
    </location>
</feature>
<protein>
    <recommendedName>
        <fullName evidence="3">ComC supersandwich domain-containing protein</fullName>
    </recommendedName>
</protein>
<feature type="chain" id="PRO_5003315242" description="ComC supersandwich domain-containing protein" evidence="2">
    <location>
        <begin position="22"/>
        <end position="1024"/>
    </location>
</feature>
<dbReference type="Gene3D" id="3.80.10.10">
    <property type="entry name" value="Ribonuclease Inhibitor"/>
    <property type="match status" value="1"/>
</dbReference>
<dbReference type="PANTHER" id="PTHR24032">
    <property type="entry name" value="EGF-LIKE DOMAIN-CONTAINING PROTEIN-RELATED-RELATED"/>
    <property type="match status" value="1"/>
</dbReference>
<accession>F4PHR6</accession>
<evidence type="ECO:0000259" key="3">
    <source>
        <dbReference type="Pfam" id="PF22933"/>
    </source>
</evidence>
<evidence type="ECO:0000256" key="1">
    <source>
        <dbReference type="SAM" id="Phobius"/>
    </source>
</evidence>
<dbReference type="AlphaFoldDB" id="F4PHR6"/>
<dbReference type="OMA" id="NITCAIS"/>
<evidence type="ECO:0000313" key="5">
    <source>
        <dbReference type="Proteomes" id="UP000007797"/>
    </source>
</evidence>
<keyword evidence="2" id="KW-0732">Signal</keyword>
<evidence type="ECO:0000256" key="2">
    <source>
        <dbReference type="SAM" id="SignalP"/>
    </source>
</evidence>
<reference evidence="5" key="1">
    <citation type="journal article" date="2011" name="Genome Res.">
        <title>Phylogeny-wide analysis of social amoeba genomes highlights ancient origins for complex intercellular communication.</title>
        <authorList>
            <person name="Heidel A.J."/>
            <person name="Lawal H.M."/>
            <person name="Felder M."/>
            <person name="Schilde C."/>
            <person name="Helps N.R."/>
            <person name="Tunggal B."/>
            <person name="Rivero F."/>
            <person name="John U."/>
            <person name="Schleicher M."/>
            <person name="Eichinger L."/>
            <person name="Platzer M."/>
            <person name="Noegel A.A."/>
            <person name="Schaap P."/>
            <person name="Gloeckner G."/>
        </authorList>
    </citation>
    <scope>NUCLEOTIDE SEQUENCE [LARGE SCALE GENOMIC DNA]</scope>
    <source>
        <strain evidence="5">SH3</strain>
    </source>
</reference>
<dbReference type="OrthoDB" id="676979at2759"/>
<dbReference type="Proteomes" id="UP000007797">
    <property type="component" value="Unassembled WGS sequence"/>
</dbReference>
<name>F4PHR6_CACFS</name>
<dbReference type="EMBL" id="GL883006">
    <property type="protein sequence ID" value="EGG25250.1"/>
    <property type="molecule type" value="Genomic_DNA"/>
</dbReference>
<keyword evidence="1" id="KW-0812">Transmembrane</keyword>
<dbReference type="InterPro" id="IPR053331">
    <property type="entry name" value="EGF-like_comC"/>
</dbReference>
<dbReference type="InterPro" id="IPR032675">
    <property type="entry name" value="LRR_dom_sf"/>
</dbReference>
<dbReference type="Pfam" id="PF22933">
    <property type="entry name" value="ComC_SSD"/>
    <property type="match status" value="1"/>
</dbReference>
<sequence>MKKLQLLLIHLLSFIFVVTLLQDVYLNAQSASALSVSELKSAIFLIRQYNIHLSEDQSLCNNDTVPSSFFNCQIVNGIYHVTTIKISIGNIPTGSPDPSLAYLDFPELINFEINNPPLPIAPPISMLNILTLIKNMPNLAVITIAYDTTVSYIPLDFGITLPKCPLDQVANFFNNTAIRIVHISGYSIETLGIDSSLNLPIIDNMALEISPKQIQTWTFTKQSFPKLQSITLQSTGTAVCHVVINSQDIKEVILRTSDAGYNLKFENPNYVTQFQLHGKDSTINPINLALYTSLQDVIFFNTSLSQFPFSSFPTNLEHLAIKNSLLTQIPTTLAIPKDFFMLDLTGNLLGGTIPLSLWNNVVGGNVNFEDNPSLQGSIPDSWCDKQLYLKNTAISHMPDCFWCFVGQEGFFSIPQSLSKPTNLDCSVKFDRDINPSINGMATITGKGFGFMGRASNFSIVVPNSKIAVAYPTIGPPEVVTLIFFNYTGQTKIVDATISFNEYAMTSPTKFSITLVYNPFIQHRVIIGSGLNNITCAISLPQTSGRINCTTLKNILNGAYDITVENDFTSFKLSSILIKHDYPLVNSVQITSTPQLLTLYGNFGPTTNTLSVTLNNTLGCTILSRSTNIIECSFASTLLPGPASLQVTVQGYTVSWNDLVNIPFPSTINLKQKCIDDTSNCYGHGQCNDLGVCVCETNYVDNCRYNNNPNVTFIQNNTRPVATFELDGYQFFFDMVSIQELGIDGEIVKELVVDQWNVTDNSSGGLTSLDYQLVINTTTHPNLQLTNVSTLIEYSNQDRQVAFGDSMLTVGANSIKVGVNITGWKYESILSHLRIVFSTVVNNEQSILSCDDGSVPTFEEMFGGGDSYLRVIKNNTQFYGRFLSYSYSDGRKSYSKNELISTTPIPTLPHSSLALIGVHVGGQCSSCLLDPDFSALVVNNEQPDCSTSSSSNTWKIIVGVVVGGAVLIAFSIAAIVYVRDNNRLRLRFKGAKSIIMKKLGGNNKNTSQQFTIEIWFDDDDDSSLS</sequence>
<dbReference type="KEGG" id="dfa:DFA_03498"/>
<dbReference type="PANTHER" id="PTHR24032:SF16">
    <property type="entry name" value="EGF-LIKE DOMAIN-CONTAINING PROTEIN"/>
    <property type="match status" value="1"/>
</dbReference>
<dbReference type="InterPro" id="IPR054484">
    <property type="entry name" value="ComC_SSD"/>
</dbReference>
<keyword evidence="1" id="KW-1133">Transmembrane helix</keyword>
<feature type="signal peptide" evidence="2">
    <location>
        <begin position="1"/>
        <end position="21"/>
    </location>
</feature>